<dbReference type="PROSITE" id="PS50157">
    <property type="entry name" value="ZINC_FINGER_C2H2_2"/>
    <property type="match status" value="1"/>
</dbReference>
<accession>A0A0L0FPR2</accession>
<dbReference type="GeneID" id="25909375"/>
<name>A0A0L0FPR2_9EUKA</name>
<dbReference type="InterPro" id="IPR013087">
    <property type="entry name" value="Znf_C2H2_type"/>
</dbReference>
<evidence type="ECO:0000313" key="3">
    <source>
        <dbReference type="EMBL" id="KNC78699.1"/>
    </source>
</evidence>
<feature type="domain" description="C2H2-type" evidence="2">
    <location>
        <begin position="46"/>
        <end position="70"/>
    </location>
</feature>
<reference evidence="3 4" key="1">
    <citation type="submission" date="2011-02" db="EMBL/GenBank/DDBJ databases">
        <title>The Genome Sequence of Sphaeroforma arctica JP610.</title>
        <authorList>
            <consortium name="The Broad Institute Genome Sequencing Platform"/>
            <person name="Russ C."/>
            <person name="Cuomo C."/>
            <person name="Young S.K."/>
            <person name="Zeng Q."/>
            <person name="Gargeya S."/>
            <person name="Alvarado L."/>
            <person name="Berlin A."/>
            <person name="Chapman S.B."/>
            <person name="Chen Z."/>
            <person name="Freedman E."/>
            <person name="Gellesch M."/>
            <person name="Goldberg J."/>
            <person name="Griggs A."/>
            <person name="Gujja S."/>
            <person name="Heilman E."/>
            <person name="Heiman D."/>
            <person name="Howarth C."/>
            <person name="Mehta T."/>
            <person name="Neiman D."/>
            <person name="Pearson M."/>
            <person name="Roberts A."/>
            <person name="Saif S."/>
            <person name="Shea T."/>
            <person name="Shenoy N."/>
            <person name="Sisk P."/>
            <person name="Stolte C."/>
            <person name="Sykes S."/>
            <person name="White J."/>
            <person name="Yandava C."/>
            <person name="Burger G."/>
            <person name="Gray M.W."/>
            <person name="Holland P.W.H."/>
            <person name="King N."/>
            <person name="Lang F.B.F."/>
            <person name="Roger A.J."/>
            <person name="Ruiz-Trillo I."/>
            <person name="Haas B."/>
            <person name="Nusbaum C."/>
            <person name="Birren B."/>
        </authorList>
    </citation>
    <scope>NUCLEOTIDE SEQUENCE [LARGE SCALE GENOMIC DNA]</scope>
    <source>
        <strain evidence="3 4">JP610</strain>
    </source>
</reference>
<dbReference type="GO" id="GO:0008270">
    <property type="term" value="F:zinc ion binding"/>
    <property type="evidence" value="ECO:0007669"/>
    <property type="project" value="UniProtKB-KW"/>
</dbReference>
<evidence type="ECO:0000259" key="2">
    <source>
        <dbReference type="PROSITE" id="PS50157"/>
    </source>
</evidence>
<gene>
    <name evidence="3" type="ORF">SARC_08871</name>
</gene>
<dbReference type="EMBL" id="KQ242439">
    <property type="protein sequence ID" value="KNC78699.1"/>
    <property type="molecule type" value="Genomic_DNA"/>
</dbReference>
<evidence type="ECO:0000256" key="1">
    <source>
        <dbReference type="PROSITE-ProRule" id="PRU00042"/>
    </source>
</evidence>
<keyword evidence="1" id="KW-0863">Zinc-finger</keyword>
<proteinExistence type="predicted"/>
<dbReference type="RefSeq" id="XP_014152601.1">
    <property type="nucleotide sequence ID" value="XM_014297126.1"/>
</dbReference>
<keyword evidence="1" id="KW-0479">Metal-binding</keyword>
<sequence length="234" mass="26461">MPTAGLRPDFPFTSRLHQSLIYTPVPYNPVGCVSHKTEYKPTKKQLKCNFAECGKYYSSEDTRRRHYRNHHALQWSAVRRCKENTLVKKEQVRKKLQLDRAMSVPNISNPCVRLLPHKGPQFYRQQSMPYLTTIYPATSIPLNSPGSINSLPGATTFHPSISAQHSQSSNTFMSNEPSAAMMALETQRETMARNTVQANQVLGNLPPFSSVPGMSPEPDRLLLELQRLVDSYGQ</sequence>
<protein>
    <recommendedName>
        <fullName evidence="2">C2H2-type domain-containing protein</fullName>
    </recommendedName>
</protein>
<dbReference type="AlphaFoldDB" id="A0A0L0FPR2"/>
<organism evidence="3 4">
    <name type="scientific">Sphaeroforma arctica JP610</name>
    <dbReference type="NCBI Taxonomy" id="667725"/>
    <lineage>
        <taxon>Eukaryota</taxon>
        <taxon>Ichthyosporea</taxon>
        <taxon>Ichthyophonida</taxon>
        <taxon>Sphaeroforma</taxon>
    </lineage>
</organism>
<keyword evidence="4" id="KW-1185">Reference proteome</keyword>
<dbReference type="Proteomes" id="UP000054560">
    <property type="component" value="Unassembled WGS sequence"/>
</dbReference>
<keyword evidence="1" id="KW-0862">Zinc</keyword>
<evidence type="ECO:0000313" key="4">
    <source>
        <dbReference type="Proteomes" id="UP000054560"/>
    </source>
</evidence>